<proteinExistence type="predicted"/>
<reference evidence="3" key="1">
    <citation type="submission" date="2010-11" db="EMBL/GenBank/DDBJ databases">
        <title>The complete genome of Mahella australiensis DSM 15567.</title>
        <authorList>
            <consortium name="US DOE Joint Genome Institute (JGI-PGF)"/>
            <person name="Lucas S."/>
            <person name="Copeland A."/>
            <person name="Lapidus A."/>
            <person name="Bruce D."/>
            <person name="Goodwin L."/>
            <person name="Pitluck S."/>
            <person name="Kyrpides N."/>
            <person name="Mavromatis K."/>
            <person name="Pagani I."/>
            <person name="Ivanova N."/>
            <person name="Teshima H."/>
            <person name="Brettin T."/>
            <person name="Detter J.C."/>
            <person name="Han C."/>
            <person name="Tapia R."/>
            <person name="Land M."/>
            <person name="Hauser L."/>
            <person name="Markowitz V."/>
            <person name="Cheng J.-F."/>
            <person name="Hugenholtz P."/>
            <person name="Woyke T."/>
            <person name="Wu D."/>
            <person name="Spring S."/>
            <person name="Pukall R."/>
            <person name="Steenblock K."/>
            <person name="Schneider S."/>
            <person name="Klenk H.-P."/>
            <person name="Eisen J.A."/>
        </authorList>
    </citation>
    <scope>NUCLEOTIDE SEQUENCE [LARGE SCALE GENOMIC DNA]</scope>
    <source>
        <strain evidence="3">DSM 15567 / CIP 107919 / 50-1 BON</strain>
    </source>
</reference>
<protein>
    <recommendedName>
        <fullName evidence="4">Lipoprotein</fullName>
    </recommendedName>
</protein>
<organism evidence="2 3">
    <name type="scientific">Mahella australiensis (strain DSM 15567 / CIP 107919 / 50-1 BON)</name>
    <dbReference type="NCBI Taxonomy" id="697281"/>
    <lineage>
        <taxon>Bacteria</taxon>
        <taxon>Bacillati</taxon>
        <taxon>Bacillota</taxon>
        <taxon>Clostridia</taxon>
        <taxon>Thermoanaerobacterales</taxon>
        <taxon>Thermoanaerobacterales Family IV. Incertae Sedis</taxon>
        <taxon>Mahella</taxon>
    </lineage>
</organism>
<evidence type="ECO:0000256" key="1">
    <source>
        <dbReference type="SAM" id="SignalP"/>
    </source>
</evidence>
<sequence length="324" mass="36179">MINMGKKNLVISLCVCIMVIFLFSACSNQSNVNLNKDNSNTKAPIQSPNANLLSVYEINDSNLRTIMSLRDYIVSIAYNTNSTVNINNTIGVYGSIAVDGSASDVADALKGRFNKIVLYSGDTIFLTSTSYSVETYKGENGFNFVLNLSAGELANKVIDTAKEIQITKVKFQLQGDDSFELVPECYYITPYTELKNGVSIIESPTAPMTHLDTNTSFRVSYVFMTYNPVFNENFKANILYPSSFSNYLRVSDIIVSENNDMKNELLKSLSTDLTAKQKQALKVYDIGVTYQKKTNNHIVIQPLLKLDITNHEQQISPFCAMSFY</sequence>
<dbReference type="EMBL" id="CP002360">
    <property type="protein sequence ID" value="AEE95894.1"/>
    <property type="molecule type" value="Genomic_DNA"/>
</dbReference>
<dbReference type="AlphaFoldDB" id="F4A0L5"/>
<dbReference type="STRING" id="697281.Mahau_0692"/>
<dbReference type="Proteomes" id="UP000008457">
    <property type="component" value="Chromosome"/>
</dbReference>
<evidence type="ECO:0000313" key="2">
    <source>
        <dbReference type="EMBL" id="AEE95894.1"/>
    </source>
</evidence>
<dbReference type="PROSITE" id="PS51257">
    <property type="entry name" value="PROKAR_LIPOPROTEIN"/>
    <property type="match status" value="1"/>
</dbReference>
<evidence type="ECO:0008006" key="4">
    <source>
        <dbReference type="Google" id="ProtNLM"/>
    </source>
</evidence>
<feature type="chain" id="PRO_5039723850" description="Lipoprotein" evidence="1">
    <location>
        <begin position="25"/>
        <end position="324"/>
    </location>
</feature>
<keyword evidence="3" id="KW-1185">Reference proteome</keyword>
<name>F4A0L5_MAHA5</name>
<gene>
    <name evidence="2" type="ordered locus">Mahau_0692</name>
</gene>
<dbReference type="KEGG" id="mas:Mahau_0692"/>
<reference evidence="2 3" key="2">
    <citation type="journal article" date="2011" name="Stand. Genomic Sci.">
        <title>Complete genome sequence of Mahella australiensis type strain (50-1 BON).</title>
        <authorList>
            <person name="Sikorski J."/>
            <person name="Teshima H."/>
            <person name="Nolan M."/>
            <person name="Lucas S."/>
            <person name="Hammon N."/>
            <person name="Deshpande S."/>
            <person name="Cheng J.F."/>
            <person name="Pitluck S."/>
            <person name="Liolios K."/>
            <person name="Pagani I."/>
            <person name="Ivanova N."/>
            <person name="Huntemann M."/>
            <person name="Mavromatis K."/>
            <person name="Ovchinikova G."/>
            <person name="Pati A."/>
            <person name="Tapia R."/>
            <person name="Han C."/>
            <person name="Goodwin L."/>
            <person name="Chen A."/>
            <person name="Palaniappan K."/>
            <person name="Land M."/>
            <person name="Hauser L."/>
            <person name="Ngatchou-Djao O.D."/>
            <person name="Rohde M."/>
            <person name="Pukall R."/>
            <person name="Spring S."/>
            <person name="Abt B."/>
            <person name="Goker M."/>
            <person name="Detter J.C."/>
            <person name="Woyke T."/>
            <person name="Bristow J."/>
            <person name="Markowitz V."/>
            <person name="Hugenholtz P."/>
            <person name="Eisen J.A."/>
            <person name="Kyrpides N.C."/>
            <person name="Klenk H.P."/>
            <person name="Lapidus A."/>
        </authorList>
    </citation>
    <scope>NUCLEOTIDE SEQUENCE [LARGE SCALE GENOMIC DNA]</scope>
    <source>
        <strain evidence="3">DSM 15567 / CIP 107919 / 50-1 BON</strain>
    </source>
</reference>
<keyword evidence="1" id="KW-0732">Signal</keyword>
<dbReference type="HOGENOM" id="CLU_857380_0_0_9"/>
<feature type="signal peptide" evidence="1">
    <location>
        <begin position="1"/>
        <end position="24"/>
    </location>
</feature>
<accession>F4A0L5</accession>
<evidence type="ECO:0000313" key="3">
    <source>
        <dbReference type="Proteomes" id="UP000008457"/>
    </source>
</evidence>